<keyword evidence="3" id="KW-1185">Reference proteome</keyword>
<organism evidence="2 3">
    <name type="scientific">Halocalculus aciditolerans</name>
    <dbReference type="NCBI Taxonomy" id="1383812"/>
    <lineage>
        <taxon>Archaea</taxon>
        <taxon>Methanobacteriati</taxon>
        <taxon>Methanobacteriota</taxon>
        <taxon>Stenosarchaea group</taxon>
        <taxon>Halobacteria</taxon>
        <taxon>Halobacteriales</taxon>
        <taxon>Halobacteriaceae</taxon>
        <taxon>Halocalculus</taxon>
    </lineage>
</organism>
<name>A0A830FP55_9EURY</name>
<dbReference type="Proteomes" id="UP000607197">
    <property type="component" value="Unassembled WGS sequence"/>
</dbReference>
<evidence type="ECO:0000313" key="3">
    <source>
        <dbReference type="Proteomes" id="UP000607197"/>
    </source>
</evidence>
<dbReference type="OrthoDB" id="320255at2157"/>
<evidence type="ECO:0000313" key="2">
    <source>
        <dbReference type="EMBL" id="GGL66627.1"/>
    </source>
</evidence>
<reference evidence="2" key="2">
    <citation type="submission" date="2020-09" db="EMBL/GenBank/DDBJ databases">
        <authorList>
            <person name="Sun Q."/>
            <person name="Ohkuma M."/>
        </authorList>
    </citation>
    <scope>NUCLEOTIDE SEQUENCE</scope>
    <source>
        <strain evidence="2">JCM 19596</strain>
    </source>
</reference>
<feature type="compositionally biased region" description="Basic and acidic residues" evidence="1">
    <location>
        <begin position="299"/>
        <end position="322"/>
    </location>
</feature>
<dbReference type="InterPro" id="IPR011041">
    <property type="entry name" value="Quinoprot_gluc/sorb_DH_b-prop"/>
</dbReference>
<dbReference type="RefSeq" id="WP_188979550.1">
    <property type="nucleotide sequence ID" value="NZ_BMPG01000003.1"/>
</dbReference>
<comment type="caution">
    <text evidence="2">The sequence shown here is derived from an EMBL/GenBank/DDBJ whole genome shotgun (WGS) entry which is preliminary data.</text>
</comment>
<dbReference type="AlphaFoldDB" id="A0A830FP55"/>
<proteinExistence type="predicted"/>
<evidence type="ECO:0000256" key="1">
    <source>
        <dbReference type="SAM" id="MobiDB-lite"/>
    </source>
</evidence>
<feature type="region of interest" description="Disordered" evidence="1">
    <location>
        <begin position="299"/>
        <end position="340"/>
    </location>
</feature>
<protein>
    <submittedName>
        <fullName evidence="2">Uncharacterized protein</fullName>
    </submittedName>
</protein>
<dbReference type="SUPFAM" id="SSF50952">
    <property type="entry name" value="Soluble quinoprotein glucose dehydrogenase"/>
    <property type="match status" value="1"/>
</dbReference>
<accession>A0A830FP55</accession>
<sequence length="340" mass="36413">MLGSDLGGRQWQTYSSPTQKTLYQIVNTVNGPVAVGASGTIVTRRDGDWRVLVDDGPATRDNALRGIDVTDDGTRVWFLGSSGSLGCYDVETDRKYDYSFPKEMTSTWEGIAVSGDAGSEKALASNGSGEVLPFAIDGFDIKWGYASKPGSGAKITALAASSDGVGYAVNTSGSAYRTTESDGWKDIGIVNAQVNFYDIWAGENGRVYVAAGGGRVYRYDDSYHSWTPLRVGKGALRAFGVEDETMVAAGASGHIYQRTPADDVPRWDRLHSPTEKTIYDIALGETDYAVASGGHILVREGSKKQQNERSPDGDTYDGRGESYDADDNAPQESTADAKDA</sequence>
<gene>
    <name evidence="2" type="ORF">GCM10009039_25730</name>
</gene>
<dbReference type="EMBL" id="BMPG01000003">
    <property type="protein sequence ID" value="GGL66627.1"/>
    <property type="molecule type" value="Genomic_DNA"/>
</dbReference>
<reference evidence="2" key="1">
    <citation type="journal article" date="2014" name="Int. J. Syst. Evol. Microbiol.">
        <title>Complete genome sequence of Corynebacterium casei LMG S-19264T (=DSM 44701T), isolated from a smear-ripened cheese.</title>
        <authorList>
            <consortium name="US DOE Joint Genome Institute (JGI-PGF)"/>
            <person name="Walter F."/>
            <person name="Albersmeier A."/>
            <person name="Kalinowski J."/>
            <person name="Ruckert C."/>
        </authorList>
    </citation>
    <scope>NUCLEOTIDE SEQUENCE</scope>
    <source>
        <strain evidence="2">JCM 19596</strain>
    </source>
</reference>